<dbReference type="InterPro" id="IPR023606">
    <property type="entry name" value="CoA-Trfase_III_dom_1_sf"/>
</dbReference>
<dbReference type="Pfam" id="PF02515">
    <property type="entry name" value="CoA_transf_3"/>
    <property type="match status" value="1"/>
</dbReference>
<dbReference type="GO" id="GO:0008410">
    <property type="term" value="F:CoA-transferase activity"/>
    <property type="evidence" value="ECO:0007669"/>
    <property type="project" value="TreeGrafter"/>
</dbReference>
<dbReference type="Gene3D" id="3.30.1540.10">
    <property type="entry name" value="formyl-coa transferase, domain 3"/>
    <property type="match status" value="1"/>
</dbReference>
<dbReference type="RefSeq" id="WP_123643913.1">
    <property type="nucleotide sequence ID" value="NZ_ML119092.1"/>
</dbReference>
<evidence type="ECO:0000256" key="1">
    <source>
        <dbReference type="ARBA" id="ARBA00022679"/>
    </source>
</evidence>
<protein>
    <submittedName>
        <fullName evidence="3">CoA transferase</fullName>
    </submittedName>
</protein>
<dbReference type="AlphaFoldDB" id="A0A3N2QLM3"/>
<gene>
    <name evidence="3" type="ORF">EAT49_19075</name>
</gene>
<reference evidence="3 4" key="1">
    <citation type="submission" date="2018-10" db="EMBL/GenBank/DDBJ databases">
        <title>Histidinibacterium lentulum gen. nov., sp. nov., a marine bacterium from the culture broth of Picochlorum sp. 122.</title>
        <authorList>
            <person name="Wang G."/>
        </authorList>
    </citation>
    <scope>NUCLEOTIDE SEQUENCE [LARGE SCALE GENOMIC DNA]</scope>
    <source>
        <strain evidence="3 4">B17</strain>
    </source>
</reference>
<evidence type="ECO:0000313" key="4">
    <source>
        <dbReference type="Proteomes" id="UP000268016"/>
    </source>
</evidence>
<dbReference type="PANTHER" id="PTHR48207:SF4">
    <property type="entry name" value="BLL6097 PROTEIN"/>
    <property type="match status" value="1"/>
</dbReference>
<proteinExistence type="predicted"/>
<comment type="caution">
    <text evidence="3">The sequence shown here is derived from an EMBL/GenBank/DDBJ whole genome shotgun (WGS) entry which is preliminary data.</text>
</comment>
<name>A0A3N2QLM3_9RHOB</name>
<dbReference type="InterPro" id="IPR003673">
    <property type="entry name" value="CoA-Trfase_fam_III"/>
</dbReference>
<dbReference type="InterPro" id="IPR044855">
    <property type="entry name" value="CoA-Trfase_III_dom3_sf"/>
</dbReference>
<organism evidence="3 4">
    <name type="scientific">Histidinibacterium lentulum</name>
    <dbReference type="NCBI Taxonomy" id="2480588"/>
    <lineage>
        <taxon>Bacteria</taxon>
        <taxon>Pseudomonadati</taxon>
        <taxon>Pseudomonadota</taxon>
        <taxon>Alphaproteobacteria</taxon>
        <taxon>Rhodobacterales</taxon>
        <taxon>Paracoccaceae</taxon>
        <taxon>Histidinibacterium</taxon>
    </lineage>
</organism>
<dbReference type="Proteomes" id="UP000268016">
    <property type="component" value="Unassembled WGS sequence"/>
</dbReference>
<dbReference type="Gene3D" id="3.40.50.10540">
    <property type="entry name" value="Crotonobetainyl-coa:carnitine coa-transferase, domain 1"/>
    <property type="match status" value="1"/>
</dbReference>
<keyword evidence="1 3" id="KW-0808">Transferase</keyword>
<feature type="compositionally biased region" description="Basic and acidic residues" evidence="2">
    <location>
        <begin position="396"/>
        <end position="406"/>
    </location>
</feature>
<accession>A0A3N2QLM3</accession>
<sequence>MTPLPQEARPLDGLVVLDFSQFLSGPLASLKLADLGARVIKVERPGTGDLCRHLYLSDTDIDGDNSLFHAINRNKESLTADLRDEADRAMLRELIARADVMIQNFRPGVIERQGFGWEDMRAINPRLVYGSISGYGEDGPWAPLPGQDLLAQARSGLLWLTGSDSDPPVPMGLAVADMLAGNALAMGVLAALVGRGIHGRGAHVQTSLLEAMIDFQFEVLTTHLNDGRRMPRRAQVNGAHAYLGAPYGVYATRDGWLALAMTPSLERLAGLMEIEGLERFYGDRAALMTHRDEIKRVIAEAAATRTTADWLKVLQPADIWCSEVLDWPGLLESEAFRRLDVLTEITRGADTRLTALRAPIRIDGRTLASPRAAPALGGDRDRIIEDLLSRPVPADGRTDASPRRRA</sequence>
<dbReference type="InterPro" id="IPR050483">
    <property type="entry name" value="CoA-transferase_III_domain"/>
</dbReference>
<evidence type="ECO:0000256" key="2">
    <source>
        <dbReference type="SAM" id="MobiDB-lite"/>
    </source>
</evidence>
<evidence type="ECO:0000313" key="3">
    <source>
        <dbReference type="EMBL" id="ROT96092.1"/>
    </source>
</evidence>
<dbReference type="OrthoDB" id="7208981at2"/>
<dbReference type="PANTHER" id="PTHR48207">
    <property type="entry name" value="SUCCINATE--HYDROXYMETHYLGLUTARATE COA-TRANSFERASE"/>
    <property type="match status" value="1"/>
</dbReference>
<dbReference type="EMBL" id="RDRB01000013">
    <property type="protein sequence ID" value="ROT96092.1"/>
    <property type="molecule type" value="Genomic_DNA"/>
</dbReference>
<feature type="region of interest" description="Disordered" evidence="2">
    <location>
        <begin position="387"/>
        <end position="406"/>
    </location>
</feature>
<keyword evidence="4" id="KW-1185">Reference proteome</keyword>
<dbReference type="SUPFAM" id="SSF89796">
    <property type="entry name" value="CoA-transferase family III (CaiB/BaiF)"/>
    <property type="match status" value="1"/>
</dbReference>